<dbReference type="AlphaFoldDB" id="A0A099NPY1"/>
<dbReference type="EMBL" id="JQFK01001243">
    <property type="protein sequence ID" value="KGK34828.1"/>
    <property type="molecule type" value="Genomic_DNA"/>
</dbReference>
<accession>A0A099NPY1</accession>
<evidence type="ECO:0000313" key="2">
    <source>
        <dbReference type="EMBL" id="KGK34828.1"/>
    </source>
</evidence>
<evidence type="ECO:0000256" key="1">
    <source>
        <dbReference type="SAM" id="MobiDB-lite"/>
    </source>
</evidence>
<dbReference type="Proteomes" id="UP000029867">
    <property type="component" value="Unassembled WGS sequence"/>
</dbReference>
<protein>
    <submittedName>
        <fullName evidence="2">Uncharacterized protein</fullName>
    </submittedName>
</protein>
<proteinExistence type="predicted"/>
<name>A0A099NPY1_PICKU</name>
<dbReference type="HOGENOM" id="CLU_2020692_0_0_1"/>
<feature type="compositionally biased region" description="Polar residues" evidence="1">
    <location>
        <begin position="54"/>
        <end position="70"/>
    </location>
</feature>
<evidence type="ECO:0000313" key="3">
    <source>
        <dbReference type="Proteomes" id="UP000029867"/>
    </source>
</evidence>
<reference evidence="3" key="1">
    <citation type="journal article" date="2014" name="Microb. Cell Fact.">
        <title>Exploiting Issatchenkia orientalis SD108 for succinic acid production.</title>
        <authorList>
            <person name="Xiao H."/>
            <person name="Shao Z."/>
            <person name="Jiang Y."/>
            <person name="Dole S."/>
            <person name="Zhao H."/>
        </authorList>
    </citation>
    <scope>NUCLEOTIDE SEQUENCE [LARGE SCALE GENOMIC DNA]</scope>
    <source>
        <strain evidence="3">SD108</strain>
    </source>
</reference>
<gene>
    <name evidence="2" type="ORF">JL09_g6023</name>
</gene>
<comment type="caution">
    <text evidence="2">The sequence shown here is derived from an EMBL/GenBank/DDBJ whole genome shotgun (WGS) entry which is preliminary data.</text>
</comment>
<sequence>MDTLDDEQKALLWRNLLSIVSVIGGFRPSEDITKLRNENEQLRQENRLLRKQLETFTQTTPRVARTSQSEIYDEDPDLTDISPTKSEQDSQTSNVSNVSFPKRRLLEESLDFDNVKKIRVESD</sequence>
<organism evidence="2 3">
    <name type="scientific">Pichia kudriavzevii</name>
    <name type="common">Yeast</name>
    <name type="synonym">Issatchenkia orientalis</name>
    <dbReference type="NCBI Taxonomy" id="4909"/>
    <lineage>
        <taxon>Eukaryota</taxon>
        <taxon>Fungi</taxon>
        <taxon>Dikarya</taxon>
        <taxon>Ascomycota</taxon>
        <taxon>Saccharomycotina</taxon>
        <taxon>Pichiomycetes</taxon>
        <taxon>Pichiales</taxon>
        <taxon>Pichiaceae</taxon>
        <taxon>Pichia</taxon>
    </lineage>
</organism>
<feature type="non-terminal residue" evidence="2">
    <location>
        <position position="123"/>
    </location>
</feature>
<dbReference type="VEuPathDB" id="FungiDB:C5L36_0A04550"/>
<feature type="compositionally biased region" description="Polar residues" evidence="1">
    <location>
        <begin position="81"/>
        <end position="98"/>
    </location>
</feature>
<feature type="region of interest" description="Disordered" evidence="1">
    <location>
        <begin position="53"/>
        <end position="98"/>
    </location>
</feature>